<dbReference type="EC" id="5.1.3.32" evidence="2"/>
<protein>
    <submittedName>
        <fullName evidence="2">L-rhamnose mutarotase</fullName>
        <ecNumber evidence="2">5.1.3.32</ecNumber>
    </submittedName>
</protein>
<dbReference type="Pfam" id="PF05336">
    <property type="entry name" value="rhaM"/>
    <property type="match status" value="1"/>
</dbReference>
<accession>A0A9E2S7V6</accession>
<keyword evidence="2" id="KW-0413">Isomerase</keyword>
<dbReference type="InterPro" id="IPR008000">
    <property type="entry name" value="Rham/fucose_mutarotase"/>
</dbReference>
<dbReference type="InterPro" id="IPR052996">
    <property type="entry name" value="Carb_Metab_Mutarotase"/>
</dbReference>
<sequence>MKKIFQRSCCSNIYLKLVWVFMAGLISCQEHNAPAASSSNVISVKTIASTPAIVEVIDTAGKMLQPDSLIAIGKKNALPLPGVYQWKNHLVLYAAIDDLENVQKQTHAAYPNAEVKVYQHPFYNFNRKHCGDTTSAKEWDNIILTANLVRDTALQREYLDYHATQFEKWPEVSKGFCNASFQQLLVYKNDRQLMLVISIPKGASLDELNPKTTENNPRVDEWNQRMKKYQEGITGTGPGETWVFLKQLRIKN</sequence>
<feature type="chain" id="PRO_5039041711" evidence="1">
    <location>
        <begin position="33"/>
        <end position="252"/>
    </location>
</feature>
<evidence type="ECO:0000313" key="3">
    <source>
        <dbReference type="Proteomes" id="UP000812270"/>
    </source>
</evidence>
<dbReference type="PROSITE" id="PS51257">
    <property type="entry name" value="PROKAR_LIPOPROTEIN"/>
    <property type="match status" value="1"/>
</dbReference>
<proteinExistence type="predicted"/>
<organism evidence="2 3">
    <name type="scientific">Pinibacter aurantiacus</name>
    <dbReference type="NCBI Taxonomy" id="2851599"/>
    <lineage>
        <taxon>Bacteria</taxon>
        <taxon>Pseudomonadati</taxon>
        <taxon>Bacteroidota</taxon>
        <taxon>Chitinophagia</taxon>
        <taxon>Chitinophagales</taxon>
        <taxon>Chitinophagaceae</taxon>
        <taxon>Pinibacter</taxon>
    </lineage>
</organism>
<dbReference type="GO" id="GO:0062192">
    <property type="term" value="F:L-rhamnose mutarotase activity"/>
    <property type="evidence" value="ECO:0007669"/>
    <property type="project" value="UniProtKB-EC"/>
</dbReference>
<feature type="signal peptide" evidence="1">
    <location>
        <begin position="1"/>
        <end position="32"/>
    </location>
</feature>
<comment type="caution">
    <text evidence="2">The sequence shown here is derived from an EMBL/GenBank/DDBJ whole genome shotgun (WGS) entry which is preliminary data.</text>
</comment>
<evidence type="ECO:0000256" key="1">
    <source>
        <dbReference type="SAM" id="SignalP"/>
    </source>
</evidence>
<keyword evidence="3" id="KW-1185">Reference proteome</keyword>
<keyword evidence="1" id="KW-0732">Signal</keyword>
<evidence type="ECO:0000313" key="2">
    <source>
        <dbReference type="EMBL" id="MBV4357506.1"/>
    </source>
</evidence>
<dbReference type="PANTHER" id="PTHR43239:SF1">
    <property type="entry name" value="UPF0734 PROTEIN DDB_G0273871_DDB_G0273177"/>
    <property type="match status" value="1"/>
</dbReference>
<dbReference type="AlphaFoldDB" id="A0A9E2S7V6"/>
<reference evidence="2" key="1">
    <citation type="submission" date="2021-06" db="EMBL/GenBank/DDBJ databases">
        <authorList>
            <person name="Huq M.A."/>
        </authorList>
    </citation>
    <scope>NUCLEOTIDE SEQUENCE</scope>
    <source>
        <strain evidence="2">MAH-26</strain>
    </source>
</reference>
<name>A0A9E2S7V6_9BACT</name>
<dbReference type="RefSeq" id="WP_217791151.1">
    <property type="nucleotide sequence ID" value="NZ_JAHSPG010000006.1"/>
</dbReference>
<gene>
    <name evidence="2" type="ORF">KTO63_10135</name>
</gene>
<dbReference type="Proteomes" id="UP000812270">
    <property type="component" value="Unassembled WGS sequence"/>
</dbReference>
<dbReference type="EMBL" id="JAHSPG010000006">
    <property type="protein sequence ID" value="MBV4357506.1"/>
    <property type="molecule type" value="Genomic_DNA"/>
</dbReference>
<dbReference type="PANTHER" id="PTHR43239">
    <property type="entry name" value="UPF0734 PROTEIN DDB_G0273871/DDB_G0273177"/>
    <property type="match status" value="1"/>
</dbReference>